<evidence type="ECO:0000313" key="4">
    <source>
        <dbReference type="EMBL" id="GKU73452.1"/>
    </source>
</evidence>
<evidence type="ECO:0000256" key="2">
    <source>
        <dbReference type="SAM" id="MobiDB-lite"/>
    </source>
</evidence>
<reference evidence="4" key="1">
    <citation type="journal article" date="2022" name="Microbiol. Resour. Announc.">
        <title>Draft Genome Sequences of Eight Mycobacterium montefiorense Strains Isolated from Salamanders in Captivity.</title>
        <authorList>
            <person name="Komine T."/>
            <person name="Ihara H."/>
            <person name="Fukano H."/>
            <person name="Hoshino Y."/>
            <person name="Kurata O."/>
            <person name="Wada S."/>
        </authorList>
    </citation>
    <scope>NUCLEOTIDE SEQUENCE</scope>
    <source>
        <strain evidence="4">NJB18185</strain>
    </source>
</reference>
<evidence type="ECO:0000259" key="3">
    <source>
        <dbReference type="Pfam" id="PF01106"/>
    </source>
</evidence>
<evidence type="ECO:0000313" key="5">
    <source>
        <dbReference type="Proteomes" id="UP001139505"/>
    </source>
</evidence>
<comment type="function">
    <text evidence="1">May be involved in the formation or repair of [Fe-S] clusters present in iron-sulfur proteins.</text>
</comment>
<name>A0AA37PNL0_9MYCO</name>
<dbReference type="InterPro" id="IPR034904">
    <property type="entry name" value="FSCA_dom_sf"/>
</dbReference>
<dbReference type="GO" id="GO:0005506">
    <property type="term" value="F:iron ion binding"/>
    <property type="evidence" value="ECO:0007669"/>
    <property type="project" value="InterPro"/>
</dbReference>
<protein>
    <recommendedName>
        <fullName evidence="3">NIF system FeS cluster assembly NifU C-terminal domain-containing protein</fullName>
    </recommendedName>
</protein>
<dbReference type="EMBL" id="BQYH01000021">
    <property type="protein sequence ID" value="GKU73452.1"/>
    <property type="molecule type" value="Genomic_DNA"/>
</dbReference>
<comment type="caution">
    <text evidence="4">The sequence shown here is derived from an EMBL/GenBank/DDBJ whole genome shotgun (WGS) entry which is preliminary data.</text>
</comment>
<gene>
    <name evidence="4" type="ORF">NJB18185_32230</name>
</gene>
<proteinExistence type="predicted"/>
<organism evidence="4 5">
    <name type="scientific">Mycobacterium montefiorense</name>
    <dbReference type="NCBI Taxonomy" id="154654"/>
    <lineage>
        <taxon>Bacteria</taxon>
        <taxon>Bacillati</taxon>
        <taxon>Actinomycetota</taxon>
        <taxon>Actinomycetes</taxon>
        <taxon>Mycobacteriales</taxon>
        <taxon>Mycobacteriaceae</taxon>
        <taxon>Mycobacterium</taxon>
        <taxon>Mycobacterium simiae complex</taxon>
    </lineage>
</organism>
<reference evidence="4" key="2">
    <citation type="submission" date="2022-04" db="EMBL/GenBank/DDBJ databases">
        <authorList>
            <person name="Komine T."/>
            <person name="Fukano H."/>
            <person name="Wada S."/>
        </authorList>
    </citation>
    <scope>NUCLEOTIDE SEQUENCE</scope>
    <source>
        <strain evidence="4">NJB18185</strain>
    </source>
</reference>
<feature type="region of interest" description="Disordered" evidence="2">
    <location>
        <begin position="111"/>
        <end position="131"/>
    </location>
</feature>
<dbReference type="AlphaFoldDB" id="A0AA37PNL0"/>
<dbReference type="InterPro" id="IPR001075">
    <property type="entry name" value="NIF_FeS_clus_asmbl_NifU_C"/>
</dbReference>
<sequence>MTTQTPDHHTAGPLTRSSVAAVVDSQIRPLLHIHGGDLEVLSVSDQGVVRLCFHAACRACPLKMVTYAVSIRQRLMEIPGVTDVVMDDVRLSRTAIARVEAAYRDHPLDLRSYANDRSPTEPDSEPKGESMMSFVSAPGSMAIAAIALALQRIKSTVASGSAAASAVPRLTKSALADSLGVVAYQLGTFVRADDYSAVALGTTATSAGQIRRG</sequence>
<accession>A0AA37PNL0</accession>
<dbReference type="Proteomes" id="UP001139505">
    <property type="component" value="Unassembled WGS sequence"/>
</dbReference>
<dbReference type="Pfam" id="PF01106">
    <property type="entry name" value="NifU"/>
    <property type="match status" value="1"/>
</dbReference>
<evidence type="ECO:0000256" key="1">
    <source>
        <dbReference type="ARBA" id="ARBA00049958"/>
    </source>
</evidence>
<dbReference type="SUPFAM" id="SSF117916">
    <property type="entry name" value="Fe-S cluster assembly (FSCA) domain-like"/>
    <property type="match status" value="1"/>
</dbReference>
<dbReference type="GO" id="GO:0016226">
    <property type="term" value="P:iron-sulfur cluster assembly"/>
    <property type="evidence" value="ECO:0007669"/>
    <property type="project" value="InterPro"/>
</dbReference>
<dbReference type="Gene3D" id="3.30.300.130">
    <property type="entry name" value="Fe-S cluster assembly (FSCA)"/>
    <property type="match status" value="1"/>
</dbReference>
<dbReference type="GO" id="GO:0051536">
    <property type="term" value="F:iron-sulfur cluster binding"/>
    <property type="evidence" value="ECO:0007669"/>
    <property type="project" value="InterPro"/>
</dbReference>
<feature type="compositionally biased region" description="Basic and acidic residues" evidence="2">
    <location>
        <begin position="118"/>
        <end position="128"/>
    </location>
</feature>
<feature type="domain" description="NIF system FeS cluster assembly NifU C-terminal" evidence="3">
    <location>
        <begin position="19"/>
        <end position="84"/>
    </location>
</feature>